<dbReference type="Pfam" id="PF05368">
    <property type="entry name" value="NmrA"/>
    <property type="match status" value="1"/>
</dbReference>
<evidence type="ECO:0000259" key="3">
    <source>
        <dbReference type="Pfam" id="PF05368"/>
    </source>
</evidence>
<dbReference type="Proteomes" id="UP000094236">
    <property type="component" value="Unassembled WGS sequence"/>
</dbReference>
<dbReference type="OrthoDB" id="9974981at2759"/>
<evidence type="ECO:0000313" key="4">
    <source>
        <dbReference type="EMBL" id="ODV93558.1"/>
    </source>
</evidence>
<dbReference type="InterPro" id="IPR051609">
    <property type="entry name" value="NmrA/Isoflavone_reductase-like"/>
</dbReference>
<name>A0A1E4TPF6_PACTA</name>
<dbReference type="GO" id="GO:0016491">
    <property type="term" value="F:oxidoreductase activity"/>
    <property type="evidence" value="ECO:0007669"/>
    <property type="project" value="UniProtKB-KW"/>
</dbReference>
<dbReference type="SUPFAM" id="SSF51735">
    <property type="entry name" value="NAD(P)-binding Rossmann-fold domains"/>
    <property type="match status" value="1"/>
</dbReference>
<dbReference type="STRING" id="669874.A0A1E4TPF6"/>
<evidence type="ECO:0000313" key="5">
    <source>
        <dbReference type="Proteomes" id="UP000094236"/>
    </source>
</evidence>
<dbReference type="AlphaFoldDB" id="A0A1E4TPF6"/>
<dbReference type="PANTHER" id="PTHR47706">
    <property type="entry name" value="NMRA-LIKE FAMILY PROTEIN"/>
    <property type="match status" value="1"/>
</dbReference>
<protein>
    <recommendedName>
        <fullName evidence="3">NmrA-like domain-containing protein</fullName>
    </recommendedName>
</protein>
<sequence length="303" mass="33673">MSSSDKKAVAVVGLNGELGKPTLLALTSPQFKEYYKFPIRAITTSNNKFDEFSDSEVSYHKVDYSDESSLVSAFNGVDVVIDLGTRGNTESLIAAAAKAGVKLFFPTVYTPNYGPEKNDYPNLLGFKNVFHDDRLKCVHLKVGWFADWVICKPPVLFLSLEPNHAVRVGDGNIEIPVTFVSDIGKSLASLAHHPPAQLPEKVCIQGDAYTQNELFKLYEQVKGVKLIVEERSHDTQSQIAAEADKKQNINIIDFMNVVTATMTSPKRNYIDYNKGEGAKLVNPGIFEWKKIVPEAKKAWSKEK</sequence>
<feature type="domain" description="NmrA-like" evidence="3">
    <location>
        <begin position="6"/>
        <end position="124"/>
    </location>
</feature>
<keyword evidence="5" id="KW-1185">Reference proteome</keyword>
<keyword evidence="2" id="KW-0560">Oxidoreductase</keyword>
<evidence type="ECO:0000256" key="1">
    <source>
        <dbReference type="ARBA" id="ARBA00022857"/>
    </source>
</evidence>
<evidence type="ECO:0000256" key="2">
    <source>
        <dbReference type="ARBA" id="ARBA00023002"/>
    </source>
</evidence>
<proteinExistence type="predicted"/>
<accession>A0A1E4TPF6</accession>
<reference evidence="5" key="1">
    <citation type="submission" date="2016-05" db="EMBL/GenBank/DDBJ databases">
        <title>Comparative genomics of biotechnologically important yeasts.</title>
        <authorList>
            <consortium name="DOE Joint Genome Institute"/>
            <person name="Riley R."/>
            <person name="Haridas S."/>
            <person name="Wolfe K.H."/>
            <person name="Lopes M.R."/>
            <person name="Hittinger C.T."/>
            <person name="Goker M."/>
            <person name="Salamov A."/>
            <person name="Wisecaver J."/>
            <person name="Long T.M."/>
            <person name="Aerts A.L."/>
            <person name="Barry K."/>
            <person name="Choi C."/>
            <person name="Clum A."/>
            <person name="Coughlan A.Y."/>
            <person name="Deshpande S."/>
            <person name="Douglass A.P."/>
            <person name="Hanson S.J."/>
            <person name="Klenk H.-P."/>
            <person name="Labutti K."/>
            <person name="Lapidus A."/>
            <person name="Lindquist E."/>
            <person name="Lipzen A."/>
            <person name="Meier-Kolthoff J.P."/>
            <person name="Ohm R.A."/>
            <person name="Otillar R.P."/>
            <person name="Pangilinan J."/>
            <person name="Peng Y."/>
            <person name="Rokas A."/>
            <person name="Rosa C.A."/>
            <person name="Scheuner C."/>
            <person name="Sibirny A.A."/>
            <person name="Slot J.C."/>
            <person name="Stielow J.B."/>
            <person name="Sun H."/>
            <person name="Kurtzman C.P."/>
            <person name="Blackwell M."/>
            <person name="Grigoriev I.V."/>
            <person name="Jeffries T.W."/>
        </authorList>
    </citation>
    <scope>NUCLEOTIDE SEQUENCE [LARGE SCALE GENOMIC DNA]</scope>
    <source>
        <strain evidence="5">NRRL Y-2460</strain>
    </source>
</reference>
<dbReference type="Gene3D" id="3.90.25.10">
    <property type="entry name" value="UDP-galactose 4-epimerase, domain 1"/>
    <property type="match status" value="1"/>
</dbReference>
<organism evidence="4 5">
    <name type="scientific">Pachysolen tannophilus NRRL Y-2460</name>
    <dbReference type="NCBI Taxonomy" id="669874"/>
    <lineage>
        <taxon>Eukaryota</taxon>
        <taxon>Fungi</taxon>
        <taxon>Dikarya</taxon>
        <taxon>Ascomycota</taxon>
        <taxon>Saccharomycotina</taxon>
        <taxon>Pichiomycetes</taxon>
        <taxon>Pachysolenaceae</taxon>
        <taxon>Pachysolen</taxon>
    </lineage>
</organism>
<keyword evidence="1" id="KW-0521">NADP</keyword>
<dbReference type="EMBL" id="KV454018">
    <property type="protein sequence ID" value="ODV93558.1"/>
    <property type="molecule type" value="Genomic_DNA"/>
</dbReference>
<dbReference type="InterPro" id="IPR008030">
    <property type="entry name" value="NmrA-like"/>
</dbReference>
<dbReference type="Gene3D" id="3.40.50.720">
    <property type="entry name" value="NAD(P)-binding Rossmann-like Domain"/>
    <property type="match status" value="1"/>
</dbReference>
<dbReference type="InterPro" id="IPR036291">
    <property type="entry name" value="NAD(P)-bd_dom_sf"/>
</dbReference>
<gene>
    <name evidence="4" type="ORF">PACTADRAFT_52122</name>
</gene>
<dbReference type="PANTHER" id="PTHR47706:SF9">
    <property type="entry name" value="NMRA-LIKE DOMAIN-CONTAINING PROTEIN-RELATED"/>
    <property type="match status" value="1"/>
</dbReference>